<sequence>MTKGCGMDRNNGRGRGRFQSQQHQWSQSPYQQPLWTTPAYPRQQ</sequence>
<evidence type="ECO:0000313" key="3">
    <source>
        <dbReference type="Proteomes" id="UP000265520"/>
    </source>
</evidence>
<protein>
    <submittedName>
        <fullName evidence="2">Uncharacterized protein</fullName>
    </submittedName>
</protein>
<name>A0A392TAX3_9FABA</name>
<comment type="caution">
    <text evidence="2">The sequence shown here is derived from an EMBL/GenBank/DDBJ whole genome shotgun (WGS) entry which is preliminary data.</text>
</comment>
<dbReference type="EMBL" id="LXQA010533451">
    <property type="protein sequence ID" value="MCI57704.1"/>
    <property type="molecule type" value="Genomic_DNA"/>
</dbReference>
<keyword evidence="3" id="KW-1185">Reference proteome</keyword>
<evidence type="ECO:0000256" key="1">
    <source>
        <dbReference type="SAM" id="MobiDB-lite"/>
    </source>
</evidence>
<accession>A0A392TAX3</accession>
<reference evidence="2 3" key="1">
    <citation type="journal article" date="2018" name="Front. Plant Sci.">
        <title>Red Clover (Trifolium pratense) and Zigzag Clover (T. medium) - A Picture of Genomic Similarities and Differences.</title>
        <authorList>
            <person name="Dluhosova J."/>
            <person name="Istvanek J."/>
            <person name="Nedelnik J."/>
            <person name="Repkova J."/>
        </authorList>
    </citation>
    <scope>NUCLEOTIDE SEQUENCE [LARGE SCALE GENOMIC DNA]</scope>
    <source>
        <strain evidence="3">cv. 10/8</strain>
        <tissue evidence="2">Leaf</tissue>
    </source>
</reference>
<organism evidence="2 3">
    <name type="scientific">Trifolium medium</name>
    <dbReference type="NCBI Taxonomy" id="97028"/>
    <lineage>
        <taxon>Eukaryota</taxon>
        <taxon>Viridiplantae</taxon>
        <taxon>Streptophyta</taxon>
        <taxon>Embryophyta</taxon>
        <taxon>Tracheophyta</taxon>
        <taxon>Spermatophyta</taxon>
        <taxon>Magnoliopsida</taxon>
        <taxon>eudicotyledons</taxon>
        <taxon>Gunneridae</taxon>
        <taxon>Pentapetalae</taxon>
        <taxon>rosids</taxon>
        <taxon>fabids</taxon>
        <taxon>Fabales</taxon>
        <taxon>Fabaceae</taxon>
        <taxon>Papilionoideae</taxon>
        <taxon>50 kb inversion clade</taxon>
        <taxon>NPAAA clade</taxon>
        <taxon>Hologalegina</taxon>
        <taxon>IRL clade</taxon>
        <taxon>Trifolieae</taxon>
        <taxon>Trifolium</taxon>
    </lineage>
</organism>
<dbReference type="AlphaFoldDB" id="A0A392TAX3"/>
<feature type="non-terminal residue" evidence="2">
    <location>
        <position position="44"/>
    </location>
</feature>
<feature type="compositionally biased region" description="Low complexity" evidence="1">
    <location>
        <begin position="17"/>
        <end position="32"/>
    </location>
</feature>
<proteinExistence type="predicted"/>
<evidence type="ECO:0000313" key="2">
    <source>
        <dbReference type="EMBL" id="MCI57704.1"/>
    </source>
</evidence>
<feature type="region of interest" description="Disordered" evidence="1">
    <location>
        <begin position="1"/>
        <end position="44"/>
    </location>
</feature>
<dbReference type="Proteomes" id="UP000265520">
    <property type="component" value="Unassembled WGS sequence"/>
</dbReference>